<keyword evidence="2" id="KW-0812">Transmembrane</keyword>
<evidence type="ECO:0000313" key="3">
    <source>
        <dbReference type="EMBL" id="NIH57570.1"/>
    </source>
</evidence>
<dbReference type="Proteomes" id="UP000749311">
    <property type="component" value="Unassembled WGS sequence"/>
</dbReference>
<proteinExistence type="predicted"/>
<evidence type="ECO:0000256" key="2">
    <source>
        <dbReference type="SAM" id="Phobius"/>
    </source>
</evidence>
<keyword evidence="2" id="KW-0472">Membrane</keyword>
<gene>
    <name evidence="3" type="ORF">FB473_002215</name>
</gene>
<protein>
    <recommendedName>
        <fullName evidence="5">DUF4191 domain-containing protein</fullName>
    </recommendedName>
</protein>
<keyword evidence="2" id="KW-1133">Transmembrane helix</keyword>
<accession>A0ABX0SKJ4</accession>
<feature type="transmembrane region" description="Helical" evidence="2">
    <location>
        <begin position="54"/>
        <end position="76"/>
    </location>
</feature>
<dbReference type="InterPro" id="IPR025445">
    <property type="entry name" value="DUF4191"/>
</dbReference>
<evidence type="ECO:0000256" key="1">
    <source>
        <dbReference type="SAM" id="MobiDB-lite"/>
    </source>
</evidence>
<keyword evidence="4" id="KW-1185">Reference proteome</keyword>
<sequence length="260" mass="28899">MARSERAKELEAKQKAEAKALREKKRNSDNPRDWGTFRQIRESFRLTSQVDPQLKWWIIVVIAAGVVIGLVLGLVLGSPGSFTWIWGLVLGLLSGVTASLYILTWRTKKATYLRYKGQPGSGEVPLSMLNKKKWTSQPVIAFTKRQDVIHRVVGEGGLVLVGDGDPGRLKPLMATEVRRHQQVLYGVDVQTVIMGDGPDQVPMEKLTKYIEKLPKALDTVQVEEVKSRLKALDSMKSAVPLPKGPLPTNAKGSRRALRGR</sequence>
<dbReference type="Pfam" id="PF13829">
    <property type="entry name" value="DUF4191"/>
    <property type="match status" value="1"/>
</dbReference>
<dbReference type="EMBL" id="JAAMOZ010000001">
    <property type="protein sequence ID" value="NIH57570.1"/>
    <property type="molecule type" value="Genomic_DNA"/>
</dbReference>
<reference evidence="3 4" key="1">
    <citation type="submission" date="2020-02" db="EMBL/GenBank/DDBJ databases">
        <title>Sequencing the genomes of 1000 actinobacteria strains.</title>
        <authorList>
            <person name="Klenk H.-P."/>
        </authorList>
    </citation>
    <scope>NUCLEOTIDE SEQUENCE [LARGE SCALE GENOMIC DNA]</scope>
    <source>
        <strain evidence="3 4">DSM 19609</strain>
    </source>
</reference>
<dbReference type="RefSeq" id="WP_167167497.1">
    <property type="nucleotide sequence ID" value="NZ_BAAAOO010000007.1"/>
</dbReference>
<feature type="region of interest" description="Disordered" evidence="1">
    <location>
        <begin position="236"/>
        <end position="260"/>
    </location>
</feature>
<organism evidence="3 4">
    <name type="scientific">Brooklawnia cerclae</name>
    <dbReference type="NCBI Taxonomy" id="349934"/>
    <lineage>
        <taxon>Bacteria</taxon>
        <taxon>Bacillati</taxon>
        <taxon>Actinomycetota</taxon>
        <taxon>Actinomycetes</taxon>
        <taxon>Propionibacteriales</taxon>
        <taxon>Propionibacteriaceae</taxon>
        <taxon>Brooklawnia</taxon>
    </lineage>
</organism>
<feature type="transmembrane region" description="Helical" evidence="2">
    <location>
        <begin position="82"/>
        <end position="104"/>
    </location>
</feature>
<name>A0ABX0SKJ4_9ACTN</name>
<comment type="caution">
    <text evidence="3">The sequence shown here is derived from an EMBL/GenBank/DDBJ whole genome shotgun (WGS) entry which is preliminary data.</text>
</comment>
<evidence type="ECO:0000313" key="4">
    <source>
        <dbReference type="Proteomes" id="UP000749311"/>
    </source>
</evidence>
<evidence type="ECO:0008006" key="5">
    <source>
        <dbReference type="Google" id="ProtNLM"/>
    </source>
</evidence>